<evidence type="ECO:0000259" key="1">
    <source>
        <dbReference type="PROSITE" id="PS50883"/>
    </source>
</evidence>
<feature type="domain" description="EAL" evidence="1">
    <location>
        <begin position="477"/>
        <end position="738"/>
    </location>
</feature>
<sequence>MQHNDKGTASAKSSAKNTNKLSSKTDELAYKTVLEKMADGVCFFAIDSLQILYVNHALQQQLARSKQQLLALKIFNIQPDLDKASFKFLIKPLVDGSLQELHFNSWLLNTKAEKMPVELAMYVQESRVGPKIIIAIARDMSKPQHLAQLDWAAETYIHNLLQRSDDALAIINKQQRIIDCNQAALNLFGFKHHHEMLGLIPRHIGVAKNQLQDTAPSAVIERAWQEGYQRFNWLHKTPRSAETLMEVTLTPILYKTEPCLQILWRDLTEIKQKEHTIKQLAYYDDLTGLANKNLFTARLKYLLAVAKNNNYRVAVIYFDIIKLSEVNETMGYIGGDITIKAVAQRFAEHIRNVEMDSKFIDDEINSHVEINIDDINREFDSLARIHTDKFSLAAVLTDTAAASILIERIQQVIKQPLNIMGHELTVSVRAGVAIYPDDATNLEMLIRGANIALGFAKEQQLAHCFYNSALGDNVQRRALITKRLEHTLMAAKPSFSLRYQPQIDLTTGRLCGAEVLIRWFDEILGWVTPDVFIPLAEERGLINSITTWVIDTAGMQLIKWQKVGYQFQPDMNIKLAVNISAKSLDIPDIVPRFVDKVKQLGLTPLDFEIELTETGIMRDPTQAINVLHQLKQQGFKLAIDDFGTGHSSLSYLKNINADILKIDMCFVKTLLSDNTNHAIVKTVIATAKIFGMQTLAEGVEDKAIAEELRLLGCNYAQGYYYAKPLTAIEFEQTWLGATLAS</sequence>
<dbReference type="InterPro" id="IPR000160">
    <property type="entry name" value="GGDEF_dom"/>
</dbReference>
<dbReference type="NCBIfam" id="TIGR00254">
    <property type="entry name" value="GGDEF"/>
    <property type="match status" value="1"/>
</dbReference>
<dbReference type="InterPro" id="IPR035919">
    <property type="entry name" value="EAL_sf"/>
</dbReference>
<dbReference type="NCBIfam" id="TIGR00229">
    <property type="entry name" value="sensory_box"/>
    <property type="match status" value="1"/>
</dbReference>
<organism evidence="3 4">
    <name type="scientific">Rheinheimera salexigens</name>
    <dbReference type="NCBI Taxonomy" id="1628148"/>
    <lineage>
        <taxon>Bacteria</taxon>
        <taxon>Pseudomonadati</taxon>
        <taxon>Pseudomonadota</taxon>
        <taxon>Gammaproteobacteria</taxon>
        <taxon>Chromatiales</taxon>
        <taxon>Chromatiaceae</taxon>
        <taxon>Rheinheimera</taxon>
    </lineage>
</organism>
<dbReference type="Gene3D" id="3.30.450.20">
    <property type="entry name" value="PAS domain"/>
    <property type="match status" value="2"/>
</dbReference>
<dbReference type="SMART" id="SM00091">
    <property type="entry name" value="PAS"/>
    <property type="match status" value="2"/>
</dbReference>
<dbReference type="Pfam" id="PF13426">
    <property type="entry name" value="PAS_9"/>
    <property type="match status" value="1"/>
</dbReference>
<gene>
    <name evidence="3" type="ORF">BI198_07470</name>
</gene>
<proteinExistence type="predicted"/>
<dbReference type="SMART" id="SM00267">
    <property type="entry name" value="GGDEF"/>
    <property type="match status" value="1"/>
</dbReference>
<dbReference type="InterPro" id="IPR001633">
    <property type="entry name" value="EAL_dom"/>
</dbReference>
<dbReference type="PROSITE" id="PS50883">
    <property type="entry name" value="EAL"/>
    <property type="match status" value="1"/>
</dbReference>
<dbReference type="AlphaFoldDB" id="A0A1E7Q5P0"/>
<dbReference type="SUPFAM" id="SSF55785">
    <property type="entry name" value="PYP-like sensor domain (PAS domain)"/>
    <property type="match status" value="2"/>
</dbReference>
<dbReference type="RefSeq" id="WP_070048987.1">
    <property type="nucleotide sequence ID" value="NZ_CBCSDO010000005.1"/>
</dbReference>
<accession>A0A1E7Q5P0</accession>
<dbReference type="Pfam" id="PF00563">
    <property type="entry name" value="EAL"/>
    <property type="match status" value="1"/>
</dbReference>
<dbReference type="EMBL" id="MKEK01000001">
    <property type="protein sequence ID" value="OEY69421.1"/>
    <property type="molecule type" value="Genomic_DNA"/>
</dbReference>
<dbReference type="STRING" id="1628148.BI198_07470"/>
<keyword evidence="4" id="KW-1185">Reference proteome</keyword>
<dbReference type="PANTHER" id="PTHR44757:SF2">
    <property type="entry name" value="BIOFILM ARCHITECTURE MAINTENANCE PROTEIN MBAA"/>
    <property type="match status" value="1"/>
</dbReference>
<feature type="domain" description="GGDEF" evidence="2">
    <location>
        <begin position="311"/>
        <end position="468"/>
    </location>
</feature>
<dbReference type="CDD" id="cd01949">
    <property type="entry name" value="GGDEF"/>
    <property type="match status" value="1"/>
</dbReference>
<dbReference type="Gene3D" id="3.30.70.270">
    <property type="match status" value="1"/>
</dbReference>
<dbReference type="Gene3D" id="3.20.20.450">
    <property type="entry name" value="EAL domain"/>
    <property type="match status" value="1"/>
</dbReference>
<dbReference type="PROSITE" id="PS50887">
    <property type="entry name" value="GGDEF"/>
    <property type="match status" value="1"/>
</dbReference>
<dbReference type="SUPFAM" id="SSF141868">
    <property type="entry name" value="EAL domain-like"/>
    <property type="match status" value="1"/>
</dbReference>
<name>A0A1E7Q5P0_9GAMM</name>
<dbReference type="InterPro" id="IPR035965">
    <property type="entry name" value="PAS-like_dom_sf"/>
</dbReference>
<evidence type="ECO:0000313" key="3">
    <source>
        <dbReference type="EMBL" id="OEY69421.1"/>
    </source>
</evidence>
<comment type="caution">
    <text evidence="3">The sequence shown here is derived from an EMBL/GenBank/DDBJ whole genome shotgun (WGS) entry which is preliminary data.</text>
</comment>
<dbReference type="InterPro" id="IPR052155">
    <property type="entry name" value="Biofilm_reg_signaling"/>
</dbReference>
<dbReference type="SUPFAM" id="SSF55073">
    <property type="entry name" value="Nucleotide cyclase"/>
    <property type="match status" value="1"/>
</dbReference>
<dbReference type="SMART" id="SM00052">
    <property type="entry name" value="EAL"/>
    <property type="match status" value="1"/>
</dbReference>
<dbReference type="InterPro" id="IPR043128">
    <property type="entry name" value="Rev_trsase/Diguanyl_cyclase"/>
</dbReference>
<dbReference type="PANTHER" id="PTHR44757">
    <property type="entry name" value="DIGUANYLATE CYCLASE DGCP"/>
    <property type="match status" value="1"/>
</dbReference>
<dbReference type="Proteomes" id="UP000242258">
    <property type="component" value="Unassembled WGS sequence"/>
</dbReference>
<evidence type="ECO:0000313" key="4">
    <source>
        <dbReference type="Proteomes" id="UP000242258"/>
    </source>
</evidence>
<dbReference type="InterPro" id="IPR000014">
    <property type="entry name" value="PAS"/>
</dbReference>
<dbReference type="CDD" id="cd01948">
    <property type="entry name" value="EAL"/>
    <property type="match status" value="1"/>
</dbReference>
<evidence type="ECO:0000259" key="2">
    <source>
        <dbReference type="PROSITE" id="PS50887"/>
    </source>
</evidence>
<dbReference type="OrthoDB" id="8553030at2"/>
<dbReference type="InterPro" id="IPR029787">
    <property type="entry name" value="Nucleotide_cyclase"/>
</dbReference>
<dbReference type="Pfam" id="PF00990">
    <property type="entry name" value="GGDEF"/>
    <property type="match status" value="2"/>
</dbReference>
<evidence type="ECO:0008006" key="5">
    <source>
        <dbReference type="Google" id="ProtNLM"/>
    </source>
</evidence>
<dbReference type="Pfam" id="PF13188">
    <property type="entry name" value="PAS_8"/>
    <property type="match status" value="1"/>
</dbReference>
<protein>
    <recommendedName>
        <fullName evidence="5">Diguanylate cyclase</fullName>
    </recommendedName>
</protein>
<reference evidence="4" key="1">
    <citation type="submission" date="2016-09" db="EMBL/GenBank/DDBJ databases">
        <authorList>
            <person name="Wan X."/>
            <person name="Hou S."/>
        </authorList>
    </citation>
    <scope>NUCLEOTIDE SEQUENCE [LARGE SCALE GENOMIC DNA]</scope>
    <source>
        <strain evidence="4">KH87</strain>
    </source>
</reference>